<keyword evidence="6" id="KW-0645">Protease</keyword>
<evidence type="ECO:0000313" key="6">
    <source>
        <dbReference type="EMBL" id="CAG6728396.1"/>
    </source>
</evidence>
<evidence type="ECO:0000259" key="5">
    <source>
        <dbReference type="PROSITE" id="PS52035"/>
    </source>
</evidence>
<accession>A0A8D9DSK7</accession>
<dbReference type="SUPFAM" id="SSF53187">
    <property type="entry name" value="Zn-dependent exopeptidases"/>
    <property type="match status" value="1"/>
</dbReference>
<comment type="similarity">
    <text evidence="2 3">Belongs to the peptidase M14 family.</text>
</comment>
<evidence type="ECO:0000256" key="1">
    <source>
        <dbReference type="ARBA" id="ARBA00001947"/>
    </source>
</evidence>
<reference evidence="6" key="1">
    <citation type="submission" date="2021-05" db="EMBL/GenBank/DDBJ databases">
        <authorList>
            <person name="Alioto T."/>
            <person name="Alioto T."/>
            <person name="Gomez Garrido J."/>
        </authorList>
    </citation>
    <scope>NUCLEOTIDE SEQUENCE</scope>
</reference>
<dbReference type="PROSITE" id="PS52035">
    <property type="entry name" value="PEPTIDASE_M14"/>
    <property type="match status" value="1"/>
</dbReference>
<dbReference type="InterPro" id="IPR050821">
    <property type="entry name" value="Cytosolic_carboxypeptidase"/>
</dbReference>
<evidence type="ECO:0000256" key="2">
    <source>
        <dbReference type="ARBA" id="ARBA00005988"/>
    </source>
</evidence>
<feature type="region of interest" description="Disordered" evidence="4">
    <location>
        <begin position="460"/>
        <end position="483"/>
    </location>
</feature>
<organism evidence="6">
    <name type="scientific">Cacopsylla melanoneura</name>
    <dbReference type="NCBI Taxonomy" id="428564"/>
    <lineage>
        <taxon>Eukaryota</taxon>
        <taxon>Metazoa</taxon>
        <taxon>Ecdysozoa</taxon>
        <taxon>Arthropoda</taxon>
        <taxon>Hexapoda</taxon>
        <taxon>Insecta</taxon>
        <taxon>Pterygota</taxon>
        <taxon>Neoptera</taxon>
        <taxon>Paraneoptera</taxon>
        <taxon>Hemiptera</taxon>
        <taxon>Sternorrhyncha</taxon>
        <taxon>Psylloidea</taxon>
        <taxon>Psyllidae</taxon>
        <taxon>Psyllinae</taxon>
        <taxon>Cacopsylla</taxon>
    </lineage>
</organism>
<dbReference type="InterPro" id="IPR040626">
    <property type="entry name" value="Pepdidase_M14_N"/>
</dbReference>
<dbReference type="Gene3D" id="2.60.40.3120">
    <property type="match status" value="1"/>
</dbReference>
<dbReference type="GO" id="GO:0004181">
    <property type="term" value="F:metallocarboxypeptidase activity"/>
    <property type="evidence" value="ECO:0007669"/>
    <property type="project" value="InterPro"/>
</dbReference>
<dbReference type="PANTHER" id="PTHR12756">
    <property type="entry name" value="CYTOSOLIC CARBOXYPEPTIDASE"/>
    <property type="match status" value="1"/>
</dbReference>
<dbReference type="PANTHER" id="PTHR12756:SF9">
    <property type="entry name" value="CYTOSOLIC CARBOXYPEPTIDASE 6"/>
    <property type="match status" value="1"/>
</dbReference>
<dbReference type="InterPro" id="IPR000834">
    <property type="entry name" value="Peptidase_M14"/>
</dbReference>
<dbReference type="SMART" id="SM00631">
    <property type="entry name" value="Zn_pept"/>
    <property type="match status" value="1"/>
</dbReference>
<evidence type="ECO:0000256" key="4">
    <source>
        <dbReference type="SAM" id="MobiDB-lite"/>
    </source>
</evidence>
<keyword evidence="6" id="KW-0378">Hydrolase</keyword>
<comment type="cofactor">
    <cofactor evidence="1">
        <name>Zn(2+)</name>
        <dbReference type="ChEBI" id="CHEBI:29105"/>
    </cofactor>
</comment>
<dbReference type="GO" id="GO:0008270">
    <property type="term" value="F:zinc ion binding"/>
    <property type="evidence" value="ECO:0007669"/>
    <property type="project" value="InterPro"/>
</dbReference>
<feature type="region of interest" description="Disordered" evidence="4">
    <location>
        <begin position="1"/>
        <end position="34"/>
    </location>
</feature>
<evidence type="ECO:0000256" key="3">
    <source>
        <dbReference type="PROSITE-ProRule" id="PRU01379"/>
    </source>
</evidence>
<keyword evidence="6" id="KW-0121">Carboxypeptidase</keyword>
<name>A0A8D9DSK7_9HEMI</name>
<dbReference type="Pfam" id="PF18027">
    <property type="entry name" value="Pepdidase_M14_N"/>
    <property type="match status" value="1"/>
</dbReference>
<protein>
    <submittedName>
        <fullName evidence="6">Cytosolic carboxypeptidase 6</fullName>
    </submittedName>
</protein>
<comment type="caution">
    <text evidence="3">Lacks conserved residue(s) required for the propagation of feature annotation.</text>
</comment>
<dbReference type="EMBL" id="HBUF01376148">
    <property type="protein sequence ID" value="CAG6728396.1"/>
    <property type="molecule type" value="Transcribed_RNA"/>
</dbReference>
<feature type="domain" description="Peptidase M14" evidence="5">
    <location>
        <begin position="166"/>
        <end position="438"/>
    </location>
</feature>
<sequence>MGRSSKITADSEDSDNDGGMGNVTRLVMRPPGHSGKAKRGHLCFDASFETGNLGRIDFTSEFEYDLFIRPDTCNPRHRLWFNFVIDNTRLDQRVILNIVNIGKTKNLFREGMTPLVRSTSRNKKWYRMLNRDVYYHRSNAHRKHYVLSLIFAFDKEEDAYQISFSYPYSYSKCKLYLDTLEKKKNEFFHREVVNHSIQKRNIDVVTITDLKMNENHKGKLRVVVILSRVHPGESPTSFICQGIIDLLISNHHIAKTLRSHVVFKIFPMLNPDGVFLGNFRSNYVGLDLNRSYHHISEWSHPGIYSALTLITSLNQDKNLELDFIIDLHAHSSLKGLFIYGNSYDDIYRFERHTILPKLLANNAEDYDKKNTIFNRVLDKLGTARRVFSDTLKDTVNCYSLIVSFFGYIHPVTKELIPYKEESYERIGRVLIKTFLEYYTITGVIPSTPDQITKELMKKKKQKMKSMSTNKPSSRVARPVRTPSCQPLSKTVLGTIDEKNDSKWNNNKPSFVTTKMRKPFKRRKKSKIIETEQLNQQPEINNEDGNSTNRKLNIIDINNITLISSVK</sequence>
<dbReference type="Gene3D" id="3.40.630.10">
    <property type="entry name" value="Zn peptidases"/>
    <property type="match status" value="1"/>
</dbReference>
<dbReference type="Pfam" id="PF00246">
    <property type="entry name" value="Peptidase_M14"/>
    <property type="match status" value="1"/>
</dbReference>
<dbReference type="GO" id="GO:0006508">
    <property type="term" value="P:proteolysis"/>
    <property type="evidence" value="ECO:0007669"/>
    <property type="project" value="InterPro"/>
</dbReference>
<proteinExistence type="inferred from homology"/>
<dbReference type="AlphaFoldDB" id="A0A8D9DSK7"/>